<evidence type="ECO:0000256" key="8">
    <source>
        <dbReference type="ARBA" id="ARBA00023136"/>
    </source>
</evidence>
<proteinExistence type="inferred from homology"/>
<dbReference type="InterPro" id="IPR002726">
    <property type="entry name" value="CarS_archaea"/>
</dbReference>
<evidence type="ECO:0000256" key="5">
    <source>
        <dbReference type="ARBA" id="ARBA00022842"/>
    </source>
</evidence>
<keyword evidence="7 11" id="KW-0443">Lipid metabolism</keyword>
<evidence type="ECO:0000256" key="3">
    <source>
        <dbReference type="ARBA" id="ARBA00022679"/>
    </source>
</evidence>
<feature type="transmembrane region" description="Helical" evidence="11">
    <location>
        <begin position="111"/>
        <end position="134"/>
    </location>
</feature>
<evidence type="ECO:0000256" key="7">
    <source>
        <dbReference type="ARBA" id="ARBA00023098"/>
    </source>
</evidence>
<dbReference type="PANTHER" id="PTHR39650">
    <property type="entry name" value="CDP-ARCHAEOL SYNTHASE"/>
    <property type="match status" value="1"/>
</dbReference>
<feature type="transmembrane region" description="Helical" evidence="11">
    <location>
        <begin position="154"/>
        <end position="175"/>
    </location>
</feature>
<dbReference type="GO" id="GO:0005886">
    <property type="term" value="C:plasma membrane"/>
    <property type="evidence" value="ECO:0007669"/>
    <property type="project" value="UniProtKB-SubCell"/>
</dbReference>
<keyword evidence="1 11" id="KW-1003">Cell membrane</keyword>
<comment type="catalytic activity">
    <reaction evidence="11">
        <text>2,3-bis-O-(geranylgeranyl)-sn-glycerol 1-phosphate + CTP + H(+) = CDP-2,3-bis-O-(geranylgeranyl)-sn-glycerol + diphosphate</text>
        <dbReference type="Rhea" id="RHEA:25690"/>
        <dbReference type="ChEBI" id="CHEBI:15378"/>
        <dbReference type="ChEBI" id="CHEBI:33019"/>
        <dbReference type="ChEBI" id="CHEBI:37563"/>
        <dbReference type="ChEBI" id="CHEBI:58837"/>
        <dbReference type="ChEBI" id="CHEBI:58838"/>
        <dbReference type="EC" id="2.7.7.67"/>
    </reaction>
</comment>
<comment type="pathway">
    <text evidence="11">Membrane lipid metabolism; glycerophospholipid metabolism.</text>
</comment>
<dbReference type="InterPro" id="IPR032690">
    <property type="entry name" value="CarS"/>
</dbReference>
<keyword evidence="5 11" id="KW-0460">Magnesium</keyword>
<accession>A0A2R6B1U4</accession>
<dbReference type="GO" id="GO:0046474">
    <property type="term" value="P:glycerophospholipid biosynthetic process"/>
    <property type="evidence" value="ECO:0007669"/>
    <property type="project" value="UniProtKB-UniRule"/>
</dbReference>
<evidence type="ECO:0000256" key="4">
    <source>
        <dbReference type="ARBA" id="ARBA00022692"/>
    </source>
</evidence>
<keyword evidence="6 11" id="KW-1133">Transmembrane helix</keyword>
<organism evidence="12 13">
    <name type="scientific">Candidatus Marsarchaeota G2 archaeon OSP_D</name>
    <dbReference type="NCBI Taxonomy" id="1978157"/>
    <lineage>
        <taxon>Archaea</taxon>
        <taxon>Candidatus Marsarchaeota</taxon>
        <taxon>Candidatus Marsarchaeota group 2</taxon>
    </lineage>
</organism>
<evidence type="ECO:0000256" key="6">
    <source>
        <dbReference type="ARBA" id="ARBA00022989"/>
    </source>
</evidence>
<keyword evidence="10 11" id="KW-1208">Phospholipid metabolism</keyword>
<dbReference type="HAMAP" id="MF_01117">
    <property type="entry name" value="CDP_archaeol_synth"/>
    <property type="match status" value="1"/>
</dbReference>
<sequence length="182" mass="19898">MNILIIILNTIYYLLPAMVANAAPVLIRRGHPIDHGLNLYDGKRIFGDGKTIEGFLFGVFGGTLISFGEYAFSSTLSQLLIGISLSVGALAGDLVGAFIKRRLGLPRGYPAPLLDQLDFVLGAYFVSGVFNYVAQHDFTVFGDLVPPTLQLQMVLTSLYIIPLLHLATNIGAYFLHLKQTPW</sequence>
<protein>
    <recommendedName>
        <fullName evidence="11">CDP-archaeol synthase</fullName>
        <ecNumber evidence="11">2.7.7.67</ecNumber>
    </recommendedName>
    <alternativeName>
        <fullName evidence="11">CDP-2,3-bis-(O-geranylgeranyl)-sn-glycerol synthase</fullName>
    </alternativeName>
</protein>
<keyword evidence="8 11" id="KW-0472">Membrane</keyword>
<evidence type="ECO:0000313" key="12">
    <source>
        <dbReference type="EMBL" id="PSN92614.1"/>
    </source>
</evidence>
<dbReference type="EMBL" id="NEXE01000001">
    <property type="protein sequence ID" value="PSN92614.1"/>
    <property type="molecule type" value="Genomic_DNA"/>
</dbReference>
<evidence type="ECO:0000256" key="2">
    <source>
        <dbReference type="ARBA" id="ARBA00022516"/>
    </source>
</evidence>
<evidence type="ECO:0000256" key="10">
    <source>
        <dbReference type="ARBA" id="ARBA00023264"/>
    </source>
</evidence>
<comment type="similarity">
    <text evidence="11">Belongs to the CDP-archaeol synthase family.</text>
</comment>
<dbReference type="Pfam" id="PF01864">
    <property type="entry name" value="CarS-like"/>
    <property type="match status" value="1"/>
</dbReference>
<dbReference type="NCBIfam" id="NF003114">
    <property type="entry name" value="PRK04032.1"/>
    <property type="match status" value="1"/>
</dbReference>
<dbReference type="UniPathway" id="UPA00940"/>
<dbReference type="AlphaFoldDB" id="A0A2R6B1U4"/>
<dbReference type="PANTHER" id="PTHR39650:SF1">
    <property type="entry name" value="CDP-ARCHAEOL SYNTHASE"/>
    <property type="match status" value="1"/>
</dbReference>
<comment type="function">
    <text evidence="11">Catalyzes the formation of CDP-2,3-bis-(O-geranylgeranyl)-sn-glycerol (CDP-archaeol) from 2,3-bis-(O-geranylgeranyl)-sn-glycerol 1-phosphate (DGGGP) and CTP. This reaction is the third ether-bond-formation step in the biosynthesis of archaeal membrane lipids.</text>
</comment>
<keyword evidence="9 11" id="KW-0594">Phospholipid biosynthesis</keyword>
<dbReference type="Proteomes" id="UP000240322">
    <property type="component" value="Unassembled WGS sequence"/>
</dbReference>
<comment type="subcellular location">
    <subcellularLocation>
        <location evidence="11">Cell membrane</location>
        <topology evidence="11">Multi-pass membrane protein</topology>
    </subcellularLocation>
</comment>
<evidence type="ECO:0000256" key="9">
    <source>
        <dbReference type="ARBA" id="ARBA00023209"/>
    </source>
</evidence>
<evidence type="ECO:0000256" key="1">
    <source>
        <dbReference type="ARBA" id="ARBA00022475"/>
    </source>
</evidence>
<keyword evidence="4 11" id="KW-0812">Transmembrane</keyword>
<comment type="caution">
    <text evidence="12">The sequence shown here is derived from an EMBL/GenBank/DDBJ whole genome shotgun (WGS) entry which is preliminary data.</text>
</comment>
<reference evidence="12 13" key="1">
    <citation type="submission" date="2017-04" db="EMBL/GenBank/DDBJ databases">
        <title>Novel microbial lineages endemic to geothermal iron-oxide mats fill important gaps in the evolutionary history of Archaea.</title>
        <authorList>
            <person name="Jay Z.J."/>
            <person name="Beam J.P."/>
            <person name="Dlakic M."/>
            <person name="Rusch D.B."/>
            <person name="Kozubal M.A."/>
            <person name="Inskeep W.P."/>
        </authorList>
    </citation>
    <scope>NUCLEOTIDE SEQUENCE [LARGE SCALE GENOMIC DNA]</scope>
    <source>
        <strain evidence="12">OSP_D</strain>
    </source>
</reference>
<feature type="transmembrane region" description="Helical" evidence="11">
    <location>
        <begin position="79"/>
        <end position="99"/>
    </location>
</feature>
<name>A0A2R6B1U4_9ARCH</name>
<evidence type="ECO:0000313" key="13">
    <source>
        <dbReference type="Proteomes" id="UP000240322"/>
    </source>
</evidence>
<dbReference type="EC" id="2.7.7.67" evidence="11"/>
<comment type="cofactor">
    <cofactor evidence="11">
        <name>Mg(2+)</name>
        <dbReference type="ChEBI" id="CHEBI:18420"/>
    </cofactor>
</comment>
<keyword evidence="2 11" id="KW-0444">Lipid biosynthesis</keyword>
<keyword evidence="3 11" id="KW-0808">Transferase</keyword>
<dbReference type="GO" id="GO:0043338">
    <property type="term" value="F:CDP-2,3-bis-(O-geranylgeranyl)-sn-glycerol synthase activity"/>
    <property type="evidence" value="ECO:0007669"/>
    <property type="project" value="UniProtKB-EC"/>
</dbReference>
<feature type="transmembrane region" description="Helical" evidence="11">
    <location>
        <begin position="6"/>
        <end position="27"/>
    </location>
</feature>
<gene>
    <name evidence="11" type="primary">carS</name>
    <name evidence="12" type="ORF">B9Q03_00030</name>
</gene>
<evidence type="ECO:0000256" key="11">
    <source>
        <dbReference type="HAMAP-Rule" id="MF_01117"/>
    </source>
</evidence>